<dbReference type="PROSITE" id="PS50910">
    <property type="entry name" value="HEPN"/>
    <property type="match status" value="1"/>
</dbReference>
<dbReference type="InterPro" id="IPR036869">
    <property type="entry name" value="J_dom_sf"/>
</dbReference>
<dbReference type="Gene3D" id="1.20.120.330">
    <property type="entry name" value="Nucleotidyltransferases domain 2"/>
    <property type="match status" value="1"/>
</dbReference>
<dbReference type="InterPro" id="IPR036890">
    <property type="entry name" value="HATPase_C_sf"/>
</dbReference>
<dbReference type="Ensembl" id="ENSORLT00000046201.1">
    <property type="protein sequence ID" value="ENSORLP00000039177.1"/>
    <property type="gene ID" value="ENSORLG00000024731.1"/>
</dbReference>
<dbReference type="SUPFAM" id="SSF81593">
    <property type="entry name" value="Nucleotidyltransferase substrate binding subunit/domain"/>
    <property type="match status" value="1"/>
</dbReference>
<protein>
    <recommendedName>
        <fullName evidence="1">HEPN domain-containing protein</fullName>
    </recommendedName>
</protein>
<dbReference type="SMART" id="SM00748">
    <property type="entry name" value="HEPN"/>
    <property type="match status" value="1"/>
</dbReference>
<dbReference type="SUPFAM" id="SSF55874">
    <property type="entry name" value="ATPase domain of HSP90 chaperone/DNA topoisomerase II/histidine kinase"/>
    <property type="match status" value="3"/>
</dbReference>
<reference evidence="2" key="3">
    <citation type="submission" date="2025-09" db="UniProtKB">
        <authorList>
            <consortium name="Ensembl"/>
        </authorList>
    </citation>
    <scope>IDENTIFICATION</scope>
    <source>
        <strain evidence="2">Hd-rR</strain>
    </source>
</reference>
<evidence type="ECO:0000313" key="2">
    <source>
        <dbReference type="Ensembl" id="ENSORLP00000039177.1"/>
    </source>
</evidence>
<feature type="domain" description="HEPN" evidence="1">
    <location>
        <begin position="4137"/>
        <end position="4253"/>
    </location>
</feature>
<reference evidence="2 3" key="1">
    <citation type="journal article" date="2007" name="Nature">
        <title>The medaka draft genome and insights into vertebrate genome evolution.</title>
        <authorList>
            <person name="Kasahara M."/>
            <person name="Naruse K."/>
            <person name="Sasaki S."/>
            <person name="Nakatani Y."/>
            <person name="Qu W."/>
            <person name="Ahsan B."/>
            <person name="Yamada T."/>
            <person name="Nagayasu Y."/>
            <person name="Doi K."/>
            <person name="Kasai Y."/>
            <person name="Jindo T."/>
            <person name="Kobayashi D."/>
            <person name="Shimada A."/>
            <person name="Toyoda A."/>
            <person name="Kuroki Y."/>
            <person name="Fujiyama A."/>
            <person name="Sasaki T."/>
            <person name="Shimizu A."/>
            <person name="Asakawa S."/>
            <person name="Shimizu N."/>
            <person name="Hashimoto S."/>
            <person name="Yang J."/>
            <person name="Lee Y."/>
            <person name="Matsushima K."/>
            <person name="Sugano S."/>
            <person name="Sakaizumi M."/>
            <person name="Narita T."/>
            <person name="Ohishi K."/>
            <person name="Haga S."/>
            <person name="Ohta F."/>
            <person name="Nomoto H."/>
            <person name="Nogata K."/>
            <person name="Morishita T."/>
            <person name="Endo T."/>
            <person name="Shin-I T."/>
            <person name="Takeda H."/>
            <person name="Morishita S."/>
            <person name="Kohara Y."/>
        </authorList>
    </citation>
    <scope>NUCLEOTIDE SEQUENCE [LARGE SCALE GENOMIC DNA]</scope>
    <source>
        <strain evidence="2 3">Hd-rR</strain>
    </source>
</reference>
<dbReference type="GeneTree" id="ENSGT00940000164866"/>
<organism evidence="2 3">
    <name type="scientific">Oryzias latipes</name>
    <name type="common">Japanese rice fish</name>
    <name type="synonym">Japanese killifish</name>
    <dbReference type="NCBI Taxonomy" id="8090"/>
    <lineage>
        <taxon>Eukaryota</taxon>
        <taxon>Metazoa</taxon>
        <taxon>Chordata</taxon>
        <taxon>Craniata</taxon>
        <taxon>Vertebrata</taxon>
        <taxon>Euteleostomi</taxon>
        <taxon>Actinopterygii</taxon>
        <taxon>Neopterygii</taxon>
        <taxon>Teleostei</taxon>
        <taxon>Neoteleostei</taxon>
        <taxon>Acanthomorphata</taxon>
        <taxon>Ovalentaria</taxon>
        <taxon>Atherinomorphae</taxon>
        <taxon>Beloniformes</taxon>
        <taxon>Adrianichthyidae</taxon>
        <taxon>Oryziinae</taxon>
        <taxon>Oryzias</taxon>
    </lineage>
</organism>
<dbReference type="PANTHER" id="PTHR46919:SF2">
    <property type="entry name" value="SACSIN"/>
    <property type="match status" value="1"/>
</dbReference>
<dbReference type="PANTHER" id="PTHR46919">
    <property type="entry name" value="ZINC FINGER, C3HC4 TYPE (RING FINGER) FAMILY PROTEIN"/>
    <property type="match status" value="1"/>
</dbReference>
<accession>A0A3B3I553</accession>
<evidence type="ECO:0000313" key="3">
    <source>
        <dbReference type="Proteomes" id="UP000001038"/>
    </source>
</evidence>
<proteinExistence type="predicted"/>
<dbReference type="Gene3D" id="3.30.565.10">
    <property type="entry name" value="Histidine kinase-like ATPase, C-terminal domain"/>
    <property type="match status" value="1"/>
</dbReference>
<reference evidence="2" key="2">
    <citation type="submission" date="2025-08" db="UniProtKB">
        <authorList>
            <consortium name="Ensembl"/>
        </authorList>
    </citation>
    <scope>IDENTIFICATION</scope>
    <source>
        <strain evidence="2">Hd-rR</strain>
    </source>
</reference>
<dbReference type="Pfam" id="PF05168">
    <property type="entry name" value="HEPN"/>
    <property type="match status" value="1"/>
</dbReference>
<dbReference type="InParanoid" id="A0A3B3I553"/>
<dbReference type="InterPro" id="IPR007842">
    <property type="entry name" value="HEPN_dom"/>
</dbReference>
<evidence type="ECO:0000259" key="1">
    <source>
        <dbReference type="PROSITE" id="PS50910"/>
    </source>
</evidence>
<dbReference type="NCBIfam" id="NF047352">
    <property type="entry name" value="P_loop_sacsin"/>
    <property type="match status" value="3"/>
</dbReference>
<dbReference type="InterPro" id="IPR058210">
    <property type="entry name" value="SACS/Nov_dom"/>
</dbReference>
<dbReference type="Pfam" id="PF25794">
    <property type="entry name" value="SACS"/>
    <property type="match status" value="3"/>
</dbReference>
<dbReference type="STRING" id="8090.ENSORLP00000039177"/>
<dbReference type="SUPFAM" id="SSF46565">
    <property type="entry name" value="Chaperone J-domain"/>
    <property type="match status" value="1"/>
</dbReference>
<dbReference type="Bgee" id="ENSORLG00000024731">
    <property type="expression patterns" value="Expressed in pharyngeal gill and 10 other cell types or tissues"/>
</dbReference>
<gene>
    <name evidence="2" type="primary">sacs2</name>
</gene>
<sequence>MSQRRSKARTSFGPTAPPFLDYLKNILRRYPDGGQILKELIQNADDGQATEVVFIHDERRYGTESLWTNKLGKYQGPALYAYNNTAFTDEDWERIQMAGRSGKVNDPNKIGRFGIGFNSVYHITDVPIIFSSGHLGVMDPQENIFGERNGGFLWSLEDEEHKEALMTMHDQFQPFRDIVSVLKGEKWTKIMEDEHFAGTLFRFPLRDEISEISDNLYNSGKVVELFDSFIADAELSLLFLRSVRSVSLLHISCDGTVKTRLEVKASSSEVPLQSEEDSDLEGFTRFKQIILKSEDYKETQWLVTTCTMKKGIMEDLDVLAEKLSFVPRVDLAFPSSEQREHGEGRLSCFLPLPNNESNKTGLPVHVNACFGLTDNRRHLKWQEEDQKHDKHALWNELLVNKVLPKAFVVMIQDAIKLCQESRLPVSSVYRLWPDISHMQHKDKWLEVARDVFDQLFRQDATVLSLAKDERLFIPLSDAIIPSNGPESPDIVNAVKRTLVFYGENLVTVPDHVMKAIVTTSHTTPKQVTPGFLRRVLLRNGIQYIDKEDKLCLLEFVLSDENYKELQGLQLLPLSDGSFTSFTNREEDTALIDTKEFPRTLLPCCKHLFISNDLSSTCKTYLKKLASKNFFNVIILDAYCVAEYTRRYLPHDWRQTEKALVSWNIGSSEHPPSDWIHQFWKFLNSHFKDLNDFTEIPLIPISPLSNGHPVLLAKLQQKTTLIFQKTRKSSLPDQIAQLVTKAGGTVVRGNDWLRHADLDLYVLSPSPRSVLTILSNVNLKHLLKCLKSEPFATLEKLKGYLSGLDFLSNTDRDLLLSLPLFQSLKGLCMNAKSKQAVLLTTSPRLATDLPLPDSYIQCTSKTDDRFLQLLKVKILGPAEAAVVLVELIERKSCSAAETEKIMTWILQHGSILFSQSEVLKYRCRDLRFIQRNGEQTRVSSFFDPRVKTFGDIFEANFFPPAVYTRTEEMLESLTELGLKSKETDVKPEHLLQAAKMVEKLHANSSSEAFRRSQVLLGIMDSNDLLSVFSAEELHHLKMIRWLQCDQPGHEKRQLMDESEKTQLYSPYEVRHTMYEHIVGLVMPLTDKLSERVSSKLGLKQMPPPEKVTENLLVLKSKAKEMTNPDTNADFKQKLHCIYRHMQENVSAFAAVMDKKECWLWAHNQFASPQKLVLNYPGGLDLSSYIVKVPNEFLPYKKLLQEFGLRTSLSDKEVIAILYSIQKSIEERQQPFASPAEVKVSTEILCWIWRQKKEVPEDIPVLVVIEDEQFTLKPRSEALICDLGKDKLKECKFSIEEMYIVHEEIPIAAAEWLKIKFLSNHILAPESLGIEQYGQREPITTRIKNILKEYDEPNDIFKELIQNAEDAGADTCKFMIDFREHRDPPESLIDPGMSLCQGPCLWAFNNKQFTTEDWENIVKVGSASKETKVEKIGKFGLGFNTVYHVTDVPSILSGSRLLILDPNVTHLKKHIQHQTNPGIRLDLSQKRILDCFPGQFAQYEHIFDCNFSRQSLPKPYTGTLIKLPFRSEEEVLRSEISKKVFYKHDILALRDYFRENSKSYLLFLKNINTLSLQSISCTLSTPPKDDEMETILTISKTVEELITIEETSYSKQDQAVNSLQKIDAKCKDIIDSCTLSIIKITSHEQFGEPEEDFWLLYNCFGTGASLEKVLQKNITAVFSLPIGGVAVPLQTNPDTGKLAPLNTDFVGQAFCFLPLPIHTGLPVNVNGAFAVTSNRKSLWQSGEKRSWNEVLLRDPVTTAYITALLALKKMSEEKQLESYYYHSFWPNREKVSDSFKPLVDEFYSSIAQQATVAQQATDLELFSDGERWCSMNNAMFLHESIEEDMDIGALAAQICKEHVNKPKCVVSLPVWLRNSFKQCGLHNILQNNIMTWTRFYQEVVFENLDVIDPKSRDALVLHALDLNNKDINTLLVHHPCIPTSNGQLQCVKKLVSPMGKVACLYEPKEGRLLGGTKNDFLSPKRIQRLLELGMTNDNLPLEEIALKAETITDTWKVNRKKAYEHLKCLLEIMKKHMDDQDSCSWETLRINAFIPAFSPGDIKMEGKANLYKPTEVFTDECSMLVNMIHPVLDSDRLKIHNADPVLEMLGLQRNPDSKTVLDQLQKASNRKGSTDTPMLHKIAYMCYKFLDQRISECDDIALFSQQANSFPFIFIGDTFVNVDQVAGSDKFEAKPYLHVLPATFKSCRNLWESVGVAKTFTTSHFQTVLHNIHAKYKSKPLSKGDLAICLAILKQALHETDEINKDDCLIPNAKGVLQPASELFFNDSQWIPVSPSVTLCHEDIPRSMALHFGIQTIRHHTLERFTDDNFSAFSFDFEQREELAVRIKNIISAYSSKKDILKELIQNADDAEATEIHFVWDKRQHGKEKTFGERWNHLQGPALCVFNNKVFSDEDLKGIQQLGEGGKRETLGKTGKFGVGFNSVYHLTDCPSILTGDKFLCISDPNMKYIETQPNNHKLGIGYKLADTFQEMYDDVYRSFLPEQFLLEEGTMFRLPLRTEYSAKNSRISCQEVTERDMRELCSALSDDPEGLILFLKNICKITVHEINNQSGKLQTIFAVEKSLAQENRKEKDVFVKSLQDAFESQRPVTPRTVFYKTTVSTSNKRQSTWLIAEQFGSSKSRKTVFDKPPQCAIAALVSTKGADVSSLSSFKGRAFCSLPLPGVTGLPVHVNGNFEVDSGRKNLWKEDGQSQKLDWNEFLTQDVIAPLYAEMLHYIKQRIGEKTVSLVSLETSFSASYLKFWPVISTDVSTEWHEMTHEVYRSIKEKGLDLIPVLRSSTRKVASRHLNEYTFDWCNLRETEITKVPYLTHSSDDKNNDILEALEMKLVPSSILMDKIWKSFKSAGIEVKNVSPAAVRTFLQAKPLNDPTKTDEDLPLPLTDTLIRDKRRCSQLLSFCLKDTDSEKMKHNPNLLDGIPLLLTRDEVLRVFDPASPKLISAYENLFSDYKENFADYETNKSHIKILKASNLVNSLTLPCAAKYLKPLIQQHLQKCDVDLDSGLHVPNEAMVHWLESLWRFLYSEVKPQTSKKDGKAQTLEDVLKFFSDCCILPVVSTRLKNKRLLQRITNIRSVIKFTSETKITSILFKLGFLKLDYMFFYEVNQELLRFLRDELTDVNDNSSVLDQVCNIKHSEFSHLSRDDMIALQKFLQTGLSMSKNSKEDQPKLRSLPLFETVQGERVRIDGPKAVFVLNSTHLRKFTDLIALPKDDNIFLSNNSENYDLSQMLKIPVLDDLEYLMKFILPHAHNLTENEILQSLKLLLLNPSQFSNYKDKIISTMKTVKLIRSSQGQMETASYFFDDKIELYKKMVSKDRFVPERFWTELGEGLFPTPRTLIQDFGMKHKISEEDIINFAHQLESEAKQSQNLKELGKKSSLLLKEALNKVNADKKSGENLLRSIAHIPFLVPMKIRKELCKYHQAFAAQRNVVEIRASLIKVDPKHQDLIWTSMPIIDLPVKITGQLLQRMKNVGAHEKPPTHLVTANMRNICQSPCSNEQQIITRAEVFRSAYAFLQAVDFPAETLTDLPVVLVEEDTQLAKASDVCLSLKDDLEFRPYLHKIPPHDALFGEFFRKIGVKDAPTAGHFCNVLAAVHADSRDKQQLNANQLKTVKRAVEQLFNLLKAQGNAILADVEILYLPAVDGKLYSTSSLFYNDTTFETKRLEEALENKFLLLEKLRKCHLDCDIHEQHRLVQLLPSSLQPKMLTQLTREEVIESLLKPCKFLTGCEFSGWFNQHLSSKEFRHGLVCLLKDQSQGKVSQTEASERCDRAFGSIQIICCESLATMLCMDNEQLDKTTRETDVFVRRKQHGCIVYLKHNEDMAPKVLNAINMALTKEMNLLLGHRLTSEHLQVLGQLLLCDDLQDVQKCLADNNIHDSADTESVLFNPPDPGTEIPEEWHDALDMSFLNNFEEGEYVGYRLNDKYIYAVIAEETPGDAGRCSQRYKVDVGQNEFVEVSHLDLYQFKREKTTHLLSMELEPLAGAPPRSSNKSSRPLPASLSEAKSEIDKCLTALWSLSSEERQKGIKRLYLRWHPDKNPDCLELATEAFQYLLNRIDELTKGKGGPAKQSSSWGNWDFSNFHEQWNREARYHRSSRERSFRGCNSNNFWTHYTNIPRQNKEEAQRWFKQARCDLDAAQKDSDGESTEWCLFKIHQAVEKALTAAEFKRTGQRTANSTISATAEKVSRYHSLLRDLPEIVDDLKKLGVDNRKTQYPSCHAFPHIPNGQFQSEDGLCALNKASELFSKIQTYIQ</sequence>
<dbReference type="Proteomes" id="UP000001038">
    <property type="component" value="Chromosome 21"/>
</dbReference>
<dbReference type="Gene3D" id="1.10.287.110">
    <property type="entry name" value="DnaJ domain"/>
    <property type="match status" value="1"/>
</dbReference>
<keyword evidence="3" id="KW-1185">Reference proteome</keyword>
<name>A0A3B3I553_ORYLA</name>
<dbReference type="OrthoDB" id="1262810at2759"/>